<keyword evidence="7" id="KW-0406">Ion transport</keyword>
<evidence type="ECO:0000259" key="12">
    <source>
        <dbReference type="Pfam" id="PF13609"/>
    </source>
</evidence>
<dbReference type="InterPro" id="IPR033900">
    <property type="entry name" value="Gram_neg_porin_domain"/>
</dbReference>
<keyword evidence="3" id="KW-0813">Transport</keyword>
<dbReference type="PANTHER" id="PTHR34501:SF9">
    <property type="entry name" value="MAJOR OUTER MEMBRANE PROTEIN P.IA"/>
    <property type="match status" value="1"/>
</dbReference>
<dbReference type="PANTHER" id="PTHR34501">
    <property type="entry name" value="PROTEIN YDDL-RELATED"/>
    <property type="match status" value="1"/>
</dbReference>
<dbReference type="CDD" id="cd00342">
    <property type="entry name" value="gram_neg_porins"/>
    <property type="match status" value="1"/>
</dbReference>
<evidence type="ECO:0000256" key="1">
    <source>
        <dbReference type="ARBA" id="ARBA00004571"/>
    </source>
</evidence>
<dbReference type="EMBL" id="JAAQOM010000018">
    <property type="protein sequence ID" value="NIA56899.1"/>
    <property type="molecule type" value="Genomic_DNA"/>
</dbReference>
<comment type="caution">
    <text evidence="13">The sequence shown here is derived from an EMBL/GenBank/DDBJ whole genome shotgun (WGS) entry which is preliminary data.</text>
</comment>
<dbReference type="InterPro" id="IPR001702">
    <property type="entry name" value="Porin_Gram-ve"/>
</dbReference>
<comment type="subunit">
    <text evidence="2">Homotrimer.</text>
</comment>
<evidence type="ECO:0000313" key="14">
    <source>
        <dbReference type="Proteomes" id="UP000716322"/>
    </source>
</evidence>
<evidence type="ECO:0000256" key="8">
    <source>
        <dbReference type="ARBA" id="ARBA00023114"/>
    </source>
</evidence>
<dbReference type="PRINTS" id="PR00182">
    <property type="entry name" value="ECOLNEIPORIN"/>
</dbReference>
<keyword evidence="8" id="KW-0626">Porin</keyword>
<proteinExistence type="predicted"/>
<feature type="chain" id="PRO_5045106525" evidence="11">
    <location>
        <begin position="28"/>
        <end position="368"/>
    </location>
</feature>
<name>A0ABX0PHY3_9BURK</name>
<gene>
    <name evidence="13" type="ORF">HAV22_25070</name>
</gene>
<evidence type="ECO:0000256" key="5">
    <source>
        <dbReference type="ARBA" id="ARBA00022692"/>
    </source>
</evidence>
<dbReference type="InterPro" id="IPR002299">
    <property type="entry name" value="Porin_Neis"/>
</dbReference>
<evidence type="ECO:0000256" key="3">
    <source>
        <dbReference type="ARBA" id="ARBA00022448"/>
    </source>
</evidence>
<keyword evidence="6 11" id="KW-0732">Signal</keyword>
<dbReference type="Pfam" id="PF13609">
    <property type="entry name" value="Porin_4"/>
    <property type="match status" value="1"/>
</dbReference>
<keyword evidence="9" id="KW-0472">Membrane</keyword>
<dbReference type="RefSeq" id="WP_166862973.1">
    <property type="nucleotide sequence ID" value="NZ_JAAQOM010000018.1"/>
</dbReference>
<evidence type="ECO:0000256" key="9">
    <source>
        <dbReference type="ARBA" id="ARBA00023136"/>
    </source>
</evidence>
<keyword evidence="5" id="KW-0812">Transmembrane</keyword>
<feature type="signal peptide" evidence="11">
    <location>
        <begin position="1"/>
        <end position="27"/>
    </location>
</feature>
<evidence type="ECO:0000256" key="11">
    <source>
        <dbReference type="SAM" id="SignalP"/>
    </source>
</evidence>
<comment type="subcellular location">
    <subcellularLocation>
        <location evidence="1">Cell outer membrane</location>
        <topology evidence="1">Multi-pass membrane protein</topology>
    </subcellularLocation>
</comment>
<feature type="domain" description="Porin" evidence="12">
    <location>
        <begin position="14"/>
        <end position="339"/>
    </location>
</feature>
<keyword evidence="4" id="KW-1134">Transmembrane beta strand</keyword>
<evidence type="ECO:0000256" key="6">
    <source>
        <dbReference type="ARBA" id="ARBA00022729"/>
    </source>
</evidence>
<sequence>MNHVAAKGRGALATALVAGLCAGTASAQTNITVYGIVDAAIAHTDNVDAAGHGMTKMPTLTGSVPSRLGFRGSEDLGNGLSAVFALENGFNPDVGTPSQGGRLFGRQAWVGLKGDWGMLQLGRVPNMTFYSMLKSDVLGPNLFSISSIDLYIPNARSDNAIAYMGTFKEVTVGATYSFGRDASAAGGPAATNCPGEVAGDARACRQFTGLFGYDTQRYGVTASYDKLYGGTGAAFGLTGSGRSDRRITLNGYVMLGRTKVGGGVMDRKTDAASGLVESDLYYLGVSQPFGAALTLDAQVARKNVKGSADDSTMLVARLTYAFSKRTAVYGAIGRMDNQGKAAIALDAGGTVAPGRAQNGIMTGIRHTF</sequence>
<dbReference type="InterPro" id="IPR050298">
    <property type="entry name" value="Gram-neg_bact_OMP"/>
</dbReference>
<organism evidence="13 14">
    <name type="scientific">Telluria antibiotica</name>
    <dbReference type="NCBI Taxonomy" id="2717319"/>
    <lineage>
        <taxon>Bacteria</taxon>
        <taxon>Pseudomonadati</taxon>
        <taxon>Pseudomonadota</taxon>
        <taxon>Betaproteobacteria</taxon>
        <taxon>Burkholderiales</taxon>
        <taxon>Oxalobacteraceae</taxon>
        <taxon>Telluria group</taxon>
        <taxon>Telluria</taxon>
    </lineage>
</organism>
<keyword evidence="14" id="KW-1185">Reference proteome</keyword>
<evidence type="ECO:0000256" key="2">
    <source>
        <dbReference type="ARBA" id="ARBA00011233"/>
    </source>
</evidence>
<dbReference type="Gene3D" id="2.40.160.10">
    <property type="entry name" value="Porin"/>
    <property type="match status" value="1"/>
</dbReference>
<keyword evidence="10" id="KW-0998">Cell outer membrane</keyword>
<evidence type="ECO:0000256" key="7">
    <source>
        <dbReference type="ARBA" id="ARBA00023065"/>
    </source>
</evidence>
<dbReference type="SUPFAM" id="SSF56935">
    <property type="entry name" value="Porins"/>
    <property type="match status" value="1"/>
</dbReference>
<evidence type="ECO:0000256" key="4">
    <source>
        <dbReference type="ARBA" id="ARBA00022452"/>
    </source>
</evidence>
<evidence type="ECO:0000256" key="10">
    <source>
        <dbReference type="ARBA" id="ARBA00023237"/>
    </source>
</evidence>
<reference evidence="13 14" key="1">
    <citation type="submission" date="2020-03" db="EMBL/GenBank/DDBJ databases">
        <title>Genome sequence of strain Massilia sp. TW-1.</title>
        <authorList>
            <person name="Chaudhary D.K."/>
        </authorList>
    </citation>
    <scope>NUCLEOTIDE SEQUENCE [LARGE SCALE GENOMIC DNA]</scope>
    <source>
        <strain evidence="13 14">TW-1</strain>
    </source>
</reference>
<dbReference type="InterPro" id="IPR023614">
    <property type="entry name" value="Porin_dom_sf"/>
</dbReference>
<accession>A0ABX0PHY3</accession>
<dbReference type="Proteomes" id="UP000716322">
    <property type="component" value="Unassembled WGS sequence"/>
</dbReference>
<protein>
    <submittedName>
        <fullName evidence="13">Porin</fullName>
    </submittedName>
</protein>
<evidence type="ECO:0000313" key="13">
    <source>
        <dbReference type="EMBL" id="NIA56899.1"/>
    </source>
</evidence>
<dbReference type="PRINTS" id="PR00184">
    <property type="entry name" value="NEISSPPORIN"/>
</dbReference>